<keyword evidence="7" id="KW-1185">Reference proteome</keyword>
<evidence type="ECO:0000256" key="2">
    <source>
        <dbReference type="ARBA" id="ARBA00022692"/>
    </source>
</evidence>
<dbReference type="InterPro" id="IPR006260">
    <property type="entry name" value="TonB/TolA_C"/>
</dbReference>
<dbReference type="EMBL" id="JBHTLQ010000031">
    <property type="protein sequence ID" value="MFD1191642.1"/>
    <property type="molecule type" value="Genomic_DNA"/>
</dbReference>
<protein>
    <submittedName>
        <fullName evidence="6">TonB family protein</fullName>
    </submittedName>
</protein>
<evidence type="ECO:0000256" key="4">
    <source>
        <dbReference type="ARBA" id="ARBA00023136"/>
    </source>
</evidence>
<sequence length="178" mass="17751">MPTQAIAAGQGGLARLTCVVASSGALADCVIAGEEPAGLGFGAAALTLIPKITMAPAWSDGRSAVGESITLPLRFAAPAPRLAEARYKGGSAGRLGGPGPYYPDRAARLGITGTAVIECDLAPDGGLGACKVLGEAPANEDFANAAMVMAARGHLKAETRPGATAKERVRVKVVFGPG</sequence>
<gene>
    <name evidence="6" type="ORF">ACFQ27_13720</name>
</gene>
<dbReference type="Gene3D" id="3.30.1150.10">
    <property type="match status" value="2"/>
</dbReference>
<evidence type="ECO:0000259" key="5">
    <source>
        <dbReference type="Pfam" id="PF03544"/>
    </source>
</evidence>
<keyword evidence="3" id="KW-1133">Transmembrane helix</keyword>
<organism evidence="6 7">
    <name type="scientific">Phenylobacterium conjunctum</name>
    <dbReference type="NCBI Taxonomy" id="1298959"/>
    <lineage>
        <taxon>Bacteria</taxon>
        <taxon>Pseudomonadati</taxon>
        <taxon>Pseudomonadota</taxon>
        <taxon>Alphaproteobacteria</taxon>
        <taxon>Caulobacterales</taxon>
        <taxon>Caulobacteraceae</taxon>
        <taxon>Phenylobacterium</taxon>
    </lineage>
</organism>
<evidence type="ECO:0000256" key="3">
    <source>
        <dbReference type="ARBA" id="ARBA00022989"/>
    </source>
</evidence>
<feature type="domain" description="TonB C-terminal" evidence="5">
    <location>
        <begin position="99"/>
        <end position="175"/>
    </location>
</feature>
<keyword evidence="4" id="KW-0472">Membrane</keyword>
<accession>A0ABW3T4F6</accession>
<keyword evidence="2" id="KW-0812">Transmembrane</keyword>
<proteinExistence type="predicted"/>
<evidence type="ECO:0000313" key="7">
    <source>
        <dbReference type="Proteomes" id="UP001597216"/>
    </source>
</evidence>
<dbReference type="Pfam" id="PF03544">
    <property type="entry name" value="TonB_C"/>
    <property type="match status" value="1"/>
</dbReference>
<dbReference type="RefSeq" id="WP_374345748.1">
    <property type="nucleotide sequence ID" value="NZ_JBHTLQ010000031.1"/>
</dbReference>
<dbReference type="Proteomes" id="UP001597216">
    <property type="component" value="Unassembled WGS sequence"/>
</dbReference>
<evidence type="ECO:0000313" key="6">
    <source>
        <dbReference type="EMBL" id="MFD1191642.1"/>
    </source>
</evidence>
<comment type="caution">
    <text evidence="6">The sequence shown here is derived from an EMBL/GenBank/DDBJ whole genome shotgun (WGS) entry which is preliminary data.</text>
</comment>
<reference evidence="7" key="1">
    <citation type="journal article" date="2019" name="Int. J. Syst. Evol. Microbiol.">
        <title>The Global Catalogue of Microorganisms (GCM) 10K type strain sequencing project: providing services to taxonomists for standard genome sequencing and annotation.</title>
        <authorList>
            <consortium name="The Broad Institute Genomics Platform"/>
            <consortium name="The Broad Institute Genome Sequencing Center for Infectious Disease"/>
            <person name="Wu L."/>
            <person name="Ma J."/>
        </authorList>
    </citation>
    <scope>NUCLEOTIDE SEQUENCE [LARGE SCALE GENOMIC DNA]</scope>
    <source>
        <strain evidence="7">CCUG 55074</strain>
    </source>
</reference>
<comment type="subcellular location">
    <subcellularLocation>
        <location evidence="1">Membrane</location>
        <topology evidence="1">Single-pass membrane protein</topology>
    </subcellularLocation>
</comment>
<dbReference type="InterPro" id="IPR037682">
    <property type="entry name" value="TonB_C"/>
</dbReference>
<name>A0ABW3T4F6_9CAUL</name>
<dbReference type="SUPFAM" id="SSF74653">
    <property type="entry name" value="TolA/TonB C-terminal domain"/>
    <property type="match status" value="2"/>
</dbReference>
<evidence type="ECO:0000256" key="1">
    <source>
        <dbReference type="ARBA" id="ARBA00004167"/>
    </source>
</evidence>
<dbReference type="NCBIfam" id="TIGR01352">
    <property type="entry name" value="tonB_Cterm"/>
    <property type="match status" value="1"/>
</dbReference>